<dbReference type="PANTHER" id="PTHR44591:SF3">
    <property type="entry name" value="RESPONSE REGULATORY DOMAIN-CONTAINING PROTEIN"/>
    <property type="match status" value="1"/>
</dbReference>
<reference evidence="4 5" key="1">
    <citation type="submission" date="2018-12" db="EMBL/GenBank/DDBJ databases">
        <authorList>
            <person name="Toschakov S.V."/>
        </authorList>
    </citation>
    <scope>NUCLEOTIDE SEQUENCE [LARGE SCALE GENOMIC DNA]</scope>
    <source>
        <strain evidence="4 5">GM2012</strain>
    </source>
</reference>
<dbReference type="InterPro" id="IPR050595">
    <property type="entry name" value="Bact_response_regulator"/>
</dbReference>
<dbReference type="InterPro" id="IPR011006">
    <property type="entry name" value="CheY-like_superfamily"/>
</dbReference>
<dbReference type="Pfam" id="PF00072">
    <property type="entry name" value="Response_reg"/>
    <property type="match status" value="1"/>
</dbReference>
<organism evidence="4 5">
    <name type="scientific">Tautonia sociabilis</name>
    <dbReference type="NCBI Taxonomy" id="2080755"/>
    <lineage>
        <taxon>Bacteria</taxon>
        <taxon>Pseudomonadati</taxon>
        <taxon>Planctomycetota</taxon>
        <taxon>Planctomycetia</taxon>
        <taxon>Isosphaerales</taxon>
        <taxon>Isosphaeraceae</taxon>
        <taxon>Tautonia</taxon>
    </lineage>
</organism>
<dbReference type="Gene3D" id="3.30.565.10">
    <property type="entry name" value="Histidine kinase-like ATPase, C-terminal domain"/>
    <property type="match status" value="1"/>
</dbReference>
<dbReference type="InterPro" id="IPR003594">
    <property type="entry name" value="HATPase_dom"/>
</dbReference>
<keyword evidence="1 2" id="KW-0597">Phosphoprotein</keyword>
<proteinExistence type="predicted"/>
<dbReference type="Pfam" id="PF13581">
    <property type="entry name" value="HATPase_c_2"/>
    <property type="match status" value="1"/>
</dbReference>
<dbReference type="RefSeq" id="WP_126727003.1">
    <property type="nucleotide sequence ID" value="NZ_RYZH01000041.1"/>
</dbReference>
<name>A0A432MFQ9_9BACT</name>
<evidence type="ECO:0000313" key="5">
    <source>
        <dbReference type="Proteomes" id="UP000280296"/>
    </source>
</evidence>
<dbReference type="AlphaFoldDB" id="A0A432MFQ9"/>
<evidence type="ECO:0000256" key="2">
    <source>
        <dbReference type="PROSITE-ProRule" id="PRU00169"/>
    </source>
</evidence>
<dbReference type="InterPro" id="IPR001789">
    <property type="entry name" value="Sig_transdc_resp-reg_receiver"/>
</dbReference>
<evidence type="ECO:0000256" key="1">
    <source>
        <dbReference type="ARBA" id="ARBA00022553"/>
    </source>
</evidence>
<dbReference type="SUPFAM" id="SSF52172">
    <property type="entry name" value="CheY-like"/>
    <property type="match status" value="1"/>
</dbReference>
<dbReference type="SMART" id="SM00448">
    <property type="entry name" value="REC"/>
    <property type="match status" value="1"/>
</dbReference>
<dbReference type="SUPFAM" id="SSF55874">
    <property type="entry name" value="ATPase domain of HSP90 chaperone/DNA topoisomerase II/histidine kinase"/>
    <property type="match status" value="1"/>
</dbReference>
<protein>
    <submittedName>
        <fullName evidence="4">Response regulator</fullName>
    </submittedName>
</protein>
<evidence type="ECO:0000313" key="4">
    <source>
        <dbReference type="EMBL" id="RUL85258.1"/>
    </source>
</evidence>
<feature type="domain" description="Response regulatory" evidence="3">
    <location>
        <begin position="4"/>
        <end position="120"/>
    </location>
</feature>
<dbReference type="GO" id="GO:0000160">
    <property type="term" value="P:phosphorelay signal transduction system"/>
    <property type="evidence" value="ECO:0007669"/>
    <property type="project" value="InterPro"/>
</dbReference>
<dbReference type="OrthoDB" id="282973at2"/>
<dbReference type="PANTHER" id="PTHR44591">
    <property type="entry name" value="STRESS RESPONSE REGULATOR PROTEIN 1"/>
    <property type="match status" value="1"/>
</dbReference>
<reference evidence="4 5" key="2">
    <citation type="submission" date="2019-01" db="EMBL/GenBank/DDBJ databases">
        <title>Tautonia sociabilis, a novel thermotolerant planctomycete of Isosphaeraceae family, isolated from a 4000 m deep subterranean habitat.</title>
        <authorList>
            <person name="Kovaleva O.L."/>
            <person name="Elcheninov A.G."/>
            <person name="Van Heerden E."/>
            <person name="Toshchakov S.V."/>
            <person name="Novikov A."/>
            <person name="Bonch-Osmolovskaya E.A."/>
            <person name="Kublanov I.V."/>
        </authorList>
    </citation>
    <scope>NUCLEOTIDE SEQUENCE [LARGE SCALE GENOMIC DNA]</scope>
    <source>
        <strain evidence="4 5">GM2012</strain>
    </source>
</reference>
<dbReference type="CDD" id="cd16936">
    <property type="entry name" value="HATPase_RsbW-like"/>
    <property type="match status" value="1"/>
</dbReference>
<dbReference type="Gene3D" id="3.40.50.2300">
    <property type="match status" value="1"/>
</dbReference>
<dbReference type="EMBL" id="RYZH01000041">
    <property type="protein sequence ID" value="RUL85258.1"/>
    <property type="molecule type" value="Genomic_DNA"/>
</dbReference>
<gene>
    <name evidence="4" type="ORF">TsocGM_18785</name>
</gene>
<keyword evidence="5" id="KW-1185">Reference proteome</keyword>
<comment type="caution">
    <text evidence="4">The sequence shown here is derived from an EMBL/GenBank/DDBJ whole genome shotgun (WGS) entry which is preliminary data.</text>
</comment>
<dbReference type="Proteomes" id="UP000280296">
    <property type="component" value="Unassembled WGS sequence"/>
</dbReference>
<dbReference type="PROSITE" id="PS50110">
    <property type="entry name" value="RESPONSE_REGULATORY"/>
    <property type="match status" value="1"/>
</dbReference>
<accession>A0A432MFQ9</accession>
<feature type="modified residue" description="4-aspartylphosphate" evidence="2">
    <location>
        <position position="53"/>
    </location>
</feature>
<dbReference type="InterPro" id="IPR036890">
    <property type="entry name" value="HATPase_C_sf"/>
</dbReference>
<sequence>MPRTVLIVDDERDANDLMAGLVQARNDRPVQVFDGGSVLEAVQRHEPELILLDVMLPDVDGYEVCARLKRRRATNLIPIVMVTALHAQDNRVRGVRVGANAYLTKPFTPAQLYEVMDRALAWRGEHMNRGTAGEIQFDIRSETDYLAELNDMLTDLYARTPLTERQVKDLKQAVMEMGSNAIEWGHRKNADLTLRIIYRIEPDNVTLIIQDQGPGFDPQHVPHAAQPDDPIAHLDVRNELGIREGGFGIMLARGLVDEFRYNDKGNEVTLVKRFESTGAVGLPEGD</sequence>
<evidence type="ECO:0000259" key="3">
    <source>
        <dbReference type="PROSITE" id="PS50110"/>
    </source>
</evidence>